<feature type="domain" description="Helicase C-terminal" evidence="6">
    <location>
        <begin position="554"/>
        <end position="713"/>
    </location>
</feature>
<dbReference type="Proteomes" id="UP000266206">
    <property type="component" value="Unassembled WGS sequence"/>
</dbReference>
<dbReference type="OrthoDB" id="9815222at2"/>
<name>A0A3A1YTY3_9BURK</name>
<dbReference type="GO" id="GO:0004386">
    <property type="term" value="F:helicase activity"/>
    <property type="evidence" value="ECO:0007669"/>
    <property type="project" value="UniProtKB-KW"/>
</dbReference>
<comment type="caution">
    <text evidence="7">The sequence shown here is derived from an EMBL/GenBank/DDBJ whole genome shotgun (WGS) entry which is preliminary data.</text>
</comment>
<proteinExistence type="predicted"/>
<dbReference type="RefSeq" id="WP_119516659.1">
    <property type="nucleotide sequence ID" value="NZ_NQYH01000012.1"/>
</dbReference>
<evidence type="ECO:0000256" key="2">
    <source>
        <dbReference type="ARBA" id="ARBA00022801"/>
    </source>
</evidence>
<organism evidence="7 8">
    <name type="scientific">Neopusillimonas maritima</name>
    <dbReference type="NCBI Taxonomy" id="2026239"/>
    <lineage>
        <taxon>Bacteria</taxon>
        <taxon>Pseudomonadati</taxon>
        <taxon>Pseudomonadota</taxon>
        <taxon>Betaproteobacteria</taxon>
        <taxon>Burkholderiales</taxon>
        <taxon>Alcaligenaceae</taxon>
        <taxon>Neopusillimonas</taxon>
    </lineage>
</organism>
<evidence type="ECO:0000259" key="5">
    <source>
        <dbReference type="PROSITE" id="PS51192"/>
    </source>
</evidence>
<evidence type="ECO:0000256" key="4">
    <source>
        <dbReference type="ARBA" id="ARBA00022840"/>
    </source>
</evidence>
<keyword evidence="1" id="KW-0547">Nucleotide-binding</keyword>
<reference evidence="7 8" key="1">
    <citation type="submission" date="2017-08" db="EMBL/GenBank/DDBJ databases">
        <title>Pusillimonas indicus sp. nov., a member of the family Alcaligenaceae isolated from surface seawater.</title>
        <authorList>
            <person name="Li J."/>
        </authorList>
    </citation>
    <scope>NUCLEOTIDE SEQUENCE [LARGE SCALE GENOMIC DNA]</scope>
    <source>
        <strain evidence="7 8">L52-1-41</strain>
    </source>
</reference>
<evidence type="ECO:0000313" key="8">
    <source>
        <dbReference type="Proteomes" id="UP000266206"/>
    </source>
</evidence>
<evidence type="ECO:0000256" key="1">
    <source>
        <dbReference type="ARBA" id="ARBA00022741"/>
    </source>
</evidence>
<protein>
    <recommendedName>
        <fullName evidence="9">DEAD/DEAH box helicase</fullName>
    </recommendedName>
</protein>
<dbReference type="PANTHER" id="PTHR47961:SF6">
    <property type="entry name" value="DNA-DIRECTED DNA POLYMERASE"/>
    <property type="match status" value="1"/>
</dbReference>
<dbReference type="PROSITE" id="PS51194">
    <property type="entry name" value="HELICASE_CTER"/>
    <property type="match status" value="1"/>
</dbReference>
<dbReference type="AlphaFoldDB" id="A0A3A1YTY3"/>
<dbReference type="InterPro" id="IPR001650">
    <property type="entry name" value="Helicase_C-like"/>
</dbReference>
<evidence type="ECO:0000256" key="3">
    <source>
        <dbReference type="ARBA" id="ARBA00022806"/>
    </source>
</evidence>
<dbReference type="GO" id="GO:0016787">
    <property type="term" value="F:hydrolase activity"/>
    <property type="evidence" value="ECO:0007669"/>
    <property type="project" value="UniProtKB-KW"/>
</dbReference>
<dbReference type="GO" id="GO:0005524">
    <property type="term" value="F:ATP binding"/>
    <property type="evidence" value="ECO:0007669"/>
    <property type="project" value="UniProtKB-KW"/>
</dbReference>
<keyword evidence="2" id="KW-0378">Hydrolase</keyword>
<dbReference type="PANTHER" id="PTHR47961">
    <property type="entry name" value="DNA POLYMERASE THETA, PUTATIVE (AFU_ORTHOLOGUE AFUA_1G05260)-RELATED"/>
    <property type="match status" value="1"/>
</dbReference>
<feature type="domain" description="Helicase ATP-binding" evidence="5">
    <location>
        <begin position="282"/>
        <end position="456"/>
    </location>
</feature>
<dbReference type="Pfam" id="PF00270">
    <property type="entry name" value="DEAD"/>
    <property type="match status" value="1"/>
</dbReference>
<evidence type="ECO:0000259" key="6">
    <source>
        <dbReference type="PROSITE" id="PS51194"/>
    </source>
</evidence>
<dbReference type="EMBL" id="NQYH01000012">
    <property type="protein sequence ID" value="RIY39884.1"/>
    <property type="molecule type" value="Genomic_DNA"/>
</dbReference>
<dbReference type="GO" id="GO:0003676">
    <property type="term" value="F:nucleic acid binding"/>
    <property type="evidence" value="ECO:0007669"/>
    <property type="project" value="InterPro"/>
</dbReference>
<keyword evidence="3" id="KW-0347">Helicase</keyword>
<keyword evidence="4" id="KW-0067">ATP-binding</keyword>
<gene>
    <name evidence="7" type="ORF">CJP73_12405</name>
</gene>
<dbReference type="SUPFAM" id="SSF52540">
    <property type="entry name" value="P-loop containing nucleoside triphosphate hydrolases"/>
    <property type="match status" value="2"/>
</dbReference>
<dbReference type="SMART" id="SM00487">
    <property type="entry name" value="DEXDc"/>
    <property type="match status" value="1"/>
</dbReference>
<dbReference type="PROSITE" id="PS51192">
    <property type="entry name" value="HELICASE_ATP_BIND_1"/>
    <property type="match status" value="1"/>
</dbReference>
<evidence type="ECO:0000313" key="7">
    <source>
        <dbReference type="EMBL" id="RIY39884.1"/>
    </source>
</evidence>
<accession>A0A3A1YTY3</accession>
<dbReference type="InterPro" id="IPR011545">
    <property type="entry name" value="DEAD/DEAH_box_helicase_dom"/>
</dbReference>
<dbReference type="Gene3D" id="3.40.50.300">
    <property type="entry name" value="P-loop containing nucleotide triphosphate hydrolases"/>
    <property type="match status" value="2"/>
</dbReference>
<sequence length="1123" mass="124917">MPIPTEKAREILQKHQAGHIENLFAQSSARYVLYEVGESEDNFPSFDSALTDKVTLSAYSILAAGVSLAEANLTGEAIAAMEEAAALLINVHAPYAETELTSSFHVLIASMAFHASGQYSRAFVYIRKAELLTPLARIVASLIRKRPADAILEANQYLLADLSAMTDSWSLCDHAVTLSISRSTSLVLEYFATGNQQYLASSIENLNIAMELASDYDSPSHWWIARLLRLMISGNGQASLWHALPPYFPGDATLLSRYIRLHAYASKSVTELWRSQLDAIPITLGQGRTGAVVNMRTSSGKTRVAELVILQTLHENPGAKILYLAPFRSLALEIEQTLCQIFDRCGFLVSHLYGGFRLSSADRQIAKDSTITIATPEKIRAILRSSPELLNDVRLIIIDEGHLIGADKRYVKNELFIDHLRVLARSSACRILLLSAVLPNPDELAVWLTGDVENVARSGWKPSSERFGILRWQGSSVRIDWKGDFASFNRQFIIASKCKRQYDHKLTRWKNRRSLFPQNKNEAVAASAVRLCSVGPVMIFSARANSIPGLAACVLTAIGENAEDHNWPKNEWNAFLATCQEELRDSAVELTAARKGIICHSNKLPSQVRMATERLMRSTSPKIIIASSTLAQGVNIGISSVIVATPYQTDQPIDHRDFWNICGRAGRAFVDGEGKVLYAIDETREDWQIRQDRELAAGYFNVSQSKPVESGLLFALGIIHQAAERTGINFEDLMTMVAENDFSNLSEQVAAGCLEIMDLIDDGLLALHEDPEVNPNLENPEVWADTVFRSSLAAIQAPNSTFSIDADELIRFLAARAKKIVEMTPEPSQRKAYVASGLPVSVASNVYRDREQFLQYAQFLSDADKNLQSTLAFLEWLEEWARENAKGVVINLPEKNVLDMIRGAWISGCPMREILELTDEADDACKEAYGFQFPWLIHAAAQQLKQIGNEELSEILAAIALLVELGVPSEKAAWAFLAGVRSRASATELASCDIDIGNSPSMVRKKLREPDTIAALRCQVSEQTQAWLDLHWSNFDSEPANIPSFPRFTLEKIPDADTILVRRYNQSTYLCSPDGLQRMAVKVSEEWPFDRIADDYRFAFTRATDGRFDLISRDPRVEPIQPE</sequence>
<evidence type="ECO:0008006" key="9">
    <source>
        <dbReference type="Google" id="ProtNLM"/>
    </source>
</evidence>
<dbReference type="InterPro" id="IPR014001">
    <property type="entry name" value="Helicase_ATP-bd"/>
</dbReference>
<dbReference type="InterPro" id="IPR027417">
    <property type="entry name" value="P-loop_NTPase"/>
</dbReference>
<dbReference type="SMART" id="SM00490">
    <property type="entry name" value="HELICc"/>
    <property type="match status" value="1"/>
</dbReference>
<dbReference type="InterPro" id="IPR050474">
    <property type="entry name" value="Hel308_SKI2-like"/>
</dbReference>